<dbReference type="InterPro" id="IPR037053">
    <property type="entry name" value="Phage_tail_collar_dom_sf"/>
</dbReference>
<organism evidence="2 3">
    <name type="scientific">Vibrio quintilis</name>
    <dbReference type="NCBI Taxonomy" id="1117707"/>
    <lineage>
        <taxon>Bacteria</taxon>
        <taxon>Pseudomonadati</taxon>
        <taxon>Pseudomonadota</taxon>
        <taxon>Gammaproteobacteria</taxon>
        <taxon>Vibrionales</taxon>
        <taxon>Vibrionaceae</taxon>
        <taxon>Vibrio</taxon>
    </lineage>
</organism>
<dbReference type="Proteomes" id="UP000184600">
    <property type="component" value="Unassembled WGS sequence"/>
</dbReference>
<dbReference type="SUPFAM" id="SSF88874">
    <property type="entry name" value="Receptor-binding domain of short tail fibre protein gp12"/>
    <property type="match status" value="1"/>
</dbReference>
<proteinExistence type="predicted"/>
<dbReference type="RefSeq" id="WP_073585196.1">
    <property type="nucleotide sequence ID" value="NZ_AP024897.1"/>
</dbReference>
<evidence type="ECO:0000259" key="1">
    <source>
        <dbReference type="Pfam" id="PF07484"/>
    </source>
</evidence>
<dbReference type="EMBL" id="FRFG01000048">
    <property type="protein sequence ID" value="SHO57844.1"/>
    <property type="molecule type" value="Genomic_DNA"/>
</dbReference>
<gene>
    <name evidence="2" type="ORF">VQ7734_03614</name>
</gene>
<reference evidence="3" key="1">
    <citation type="submission" date="2016-12" db="EMBL/GenBank/DDBJ databases">
        <authorList>
            <person name="Rodrigo-Torres L."/>
            <person name="Arahal R.D."/>
            <person name="Lucena T."/>
        </authorList>
    </citation>
    <scope>NUCLEOTIDE SEQUENCE [LARGE SCALE GENOMIC DNA]</scope>
</reference>
<dbReference type="OrthoDB" id="9810174at2"/>
<dbReference type="Gene3D" id="3.90.1340.10">
    <property type="entry name" value="Phage tail collar domain"/>
    <property type="match status" value="1"/>
</dbReference>
<evidence type="ECO:0000313" key="2">
    <source>
        <dbReference type="EMBL" id="SHO57844.1"/>
    </source>
</evidence>
<protein>
    <submittedName>
        <fullName evidence="2">Phage Tail Collar Domain protein</fullName>
    </submittedName>
</protein>
<keyword evidence="3" id="KW-1185">Reference proteome</keyword>
<dbReference type="AlphaFoldDB" id="A0A1M7YZ34"/>
<dbReference type="InterPro" id="IPR011083">
    <property type="entry name" value="Phage_tail_collar_dom"/>
</dbReference>
<sequence>MPVTSFIGEIVMNVYQFVPRNFMNCSGQTISISQYTSLYAVIGSIYGGNDMNTFCVPNLMGRVPVHSGLGPGLNYRQPGERGGSQDALLTTAMLPAHNHVMSAYLNPQPSNQPGNKYIGIVKASDDPTSSLIPAYVGKADLSPDADLNYKSVSYSGENEEHENRQPFLGLRFCICLAGIYPARS</sequence>
<name>A0A1M7YZ34_9VIBR</name>
<feature type="domain" description="Phage tail collar" evidence="1">
    <location>
        <begin position="8"/>
        <end position="64"/>
    </location>
</feature>
<accession>A0A1M7YZ34</accession>
<evidence type="ECO:0000313" key="3">
    <source>
        <dbReference type="Proteomes" id="UP000184600"/>
    </source>
</evidence>
<dbReference type="Pfam" id="PF07484">
    <property type="entry name" value="Collar"/>
    <property type="match status" value="1"/>
</dbReference>
<dbReference type="STRING" id="1117707.VQ7734_03614"/>